<dbReference type="EMBL" id="BAABRO010000009">
    <property type="protein sequence ID" value="GAA5508460.1"/>
    <property type="molecule type" value="Genomic_DNA"/>
</dbReference>
<organism evidence="2 3">
    <name type="scientific">Novipirellula caenicola</name>
    <dbReference type="NCBI Taxonomy" id="1536901"/>
    <lineage>
        <taxon>Bacteria</taxon>
        <taxon>Pseudomonadati</taxon>
        <taxon>Planctomycetota</taxon>
        <taxon>Planctomycetia</taxon>
        <taxon>Pirellulales</taxon>
        <taxon>Pirellulaceae</taxon>
        <taxon>Novipirellula</taxon>
    </lineage>
</organism>
<evidence type="ECO:0000313" key="3">
    <source>
        <dbReference type="Proteomes" id="UP001416858"/>
    </source>
</evidence>
<evidence type="ECO:0000313" key="2">
    <source>
        <dbReference type="EMBL" id="GAA5508460.1"/>
    </source>
</evidence>
<evidence type="ECO:0000256" key="1">
    <source>
        <dbReference type="SAM" id="MobiDB-lite"/>
    </source>
</evidence>
<dbReference type="InterPro" id="IPR037219">
    <property type="entry name" value="Peptidase_M41-like"/>
</dbReference>
<gene>
    <name evidence="2" type="ORF">Rcae01_03926</name>
</gene>
<sequence length="196" mass="22204">MMVPFAGSIRQRRNVPNKDNGGGPPQFITRKPKLNDDETLTAYHEAGHVVVGYLLGAQIDEVRLDSMIDDDLPRRFGDCLVNWGKVDAGCDWQRQRELMTILAGPVAEMIYRGERLHPAHFGPWQGDWQQACERSVGLFSHPAEQIRFLEQIIARLYRRMADDQWWAAIAAVADELLAHEALEHDDVATAVAFWLG</sequence>
<keyword evidence="3" id="KW-1185">Reference proteome</keyword>
<feature type="region of interest" description="Disordered" evidence="1">
    <location>
        <begin position="1"/>
        <end position="32"/>
    </location>
</feature>
<protein>
    <recommendedName>
        <fullName evidence="4">ATP-dependent zinc metalloprotease FtsH</fullName>
    </recommendedName>
</protein>
<dbReference type="Proteomes" id="UP001416858">
    <property type="component" value="Unassembled WGS sequence"/>
</dbReference>
<name>A0ABP9VW11_9BACT</name>
<reference evidence="2 3" key="1">
    <citation type="submission" date="2024-02" db="EMBL/GenBank/DDBJ databases">
        <title>Rhodopirellula caenicola NBRC 110016.</title>
        <authorList>
            <person name="Ichikawa N."/>
            <person name="Katano-Makiyama Y."/>
            <person name="Hidaka K."/>
        </authorList>
    </citation>
    <scope>NUCLEOTIDE SEQUENCE [LARGE SCALE GENOMIC DNA]</scope>
    <source>
        <strain evidence="2 3">NBRC 110016</strain>
    </source>
</reference>
<proteinExistence type="predicted"/>
<comment type="caution">
    <text evidence="2">The sequence shown here is derived from an EMBL/GenBank/DDBJ whole genome shotgun (WGS) entry which is preliminary data.</text>
</comment>
<accession>A0ABP9VW11</accession>
<dbReference type="Gene3D" id="1.20.58.760">
    <property type="entry name" value="Peptidase M41"/>
    <property type="match status" value="1"/>
</dbReference>
<evidence type="ECO:0008006" key="4">
    <source>
        <dbReference type="Google" id="ProtNLM"/>
    </source>
</evidence>
<dbReference type="SUPFAM" id="SSF140990">
    <property type="entry name" value="FtsH protease domain-like"/>
    <property type="match status" value="1"/>
</dbReference>